<reference evidence="13 14" key="1">
    <citation type="submission" date="2019-06" db="EMBL/GenBank/DDBJ databases">
        <title>Mycoplasma sp. 2F1A isolated from ostrich.</title>
        <authorList>
            <person name="Spergser J."/>
        </authorList>
    </citation>
    <scope>NUCLEOTIDE SEQUENCE [LARGE SCALE GENOMIC DNA]</scope>
    <source>
        <strain evidence="13 14">2F1A</strain>
    </source>
</reference>
<dbReference type="PANTHER" id="PTHR10954">
    <property type="entry name" value="RIBONUCLEASE H2 SUBUNIT A"/>
    <property type="match status" value="1"/>
</dbReference>
<dbReference type="PANTHER" id="PTHR10954:SF23">
    <property type="entry name" value="RIBONUCLEASE"/>
    <property type="match status" value="1"/>
</dbReference>
<feature type="domain" description="RNase H type-2" evidence="12">
    <location>
        <begin position="15"/>
        <end position="230"/>
    </location>
</feature>
<evidence type="ECO:0000256" key="7">
    <source>
        <dbReference type="ARBA" id="ARBA00022723"/>
    </source>
</evidence>
<dbReference type="InterPro" id="IPR012337">
    <property type="entry name" value="RNaseH-like_sf"/>
</dbReference>
<feature type="binding site" evidence="10">
    <location>
        <position position="21"/>
    </location>
    <ligand>
        <name>a divalent metal cation</name>
        <dbReference type="ChEBI" id="CHEBI:60240"/>
    </ligand>
</feature>
<keyword evidence="7 10" id="KW-0479">Metal-binding</keyword>
<feature type="binding site" evidence="10">
    <location>
        <position position="22"/>
    </location>
    <ligand>
        <name>a divalent metal cation</name>
        <dbReference type="ChEBI" id="CHEBI:60240"/>
    </ligand>
</feature>
<dbReference type="EC" id="3.1.26.4" evidence="11"/>
<dbReference type="PROSITE" id="PS51975">
    <property type="entry name" value="RNASE_H_2"/>
    <property type="match status" value="1"/>
</dbReference>
<dbReference type="CDD" id="cd06590">
    <property type="entry name" value="RNase_HII_bacteria_HIII_like"/>
    <property type="match status" value="1"/>
</dbReference>
<keyword evidence="5" id="KW-0963">Cytoplasm</keyword>
<sequence length="230" mass="26349">MNFFDDIKKFDLSQKEVIGVDETGVGDFFTPLVACAVYLPNQLIDQVRLLGVRDSKKLTDKKIIQIANQLIDIVPFSSYVMTQNGYNTLSKNYNANELKFFTHASALANLHKFKPESHKANLIIIDKYSTTNSILNYHQKIFQFNNWSKLQELNLDTLLINKAEDVHLAVACASIIARYKLLEYMEKQQAEWSFTFPLGASKAVKAKVREFAETFGEDQLKTVCKMNFKM</sequence>
<dbReference type="Pfam" id="PF01351">
    <property type="entry name" value="RNase_HII"/>
    <property type="match status" value="1"/>
</dbReference>
<keyword evidence="6 10" id="KW-0540">Nuclease</keyword>
<dbReference type="SUPFAM" id="SSF53098">
    <property type="entry name" value="Ribonuclease H-like"/>
    <property type="match status" value="1"/>
</dbReference>
<evidence type="ECO:0000256" key="6">
    <source>
        <dbReference type="ARBA" id="ARBA00022722"/>
    </source>
</evidence>
<evidence type="ECO:0000259" key="12">
    <source>
        <dbReference type="PROSITE" id="PS51975"/>
    </source>
</evidence>
<dbReference type="GO" id="GO:0046872">
    <property type="term" value="F:metal ion binding"/>
    <property type="evidence" value="ECO:0007669"/>
    <property type="project" value="UniProtKB-KW"/>
</dbReference>
<dbReference type="GO" id="GO:0032299">
    <property type="term" value="C:ribonuclease H2 complex"/>
    <property type="evidence" value="ECO:0007669"/>
    <property type="project" value="TreeGrafter"/>
</dbReference>
<comment type="function">
    <text evidence="2 11">Endonuclease that specifically degrades the RNA of RNA-DNA hybrids.</text>
</comment>
<dbReference type="GO" id="GO:0006298">
    <property type="term" value="P:mismatch repair"/>
    <property type="evidence" value="ECO:0007669"/>
    <property type="project" value="TreeGrafter"/>
</dbReference>
<proteinExistence type="inferred from homology"/>
<comment type="similarity">
    <text evidence="4">Belongs to the RNase HII family. RnhC subfamily.</text>
</comment>
<evidence type="ECO:0000256" key="8">
    <source>
        <dbReference type="ARBA" id="ARBA00022759"/>
    </source>
</evidence>
<dbReference type="AlphaFoldDB" id="A0A5B7XVM3"/>
<dbReference type="GO" id="GO:0004523">
    <property type="term" value="F:RNA-DNA hybrid ribonuclease activity"/>
    <property type="evidence" value="ECO:0007669"/>
    <property type="project" value="UniProtKB-UniRule"/>
</dbReference>
<evidence type="ECO:0000256" key="1">
    <source>
        <dbReference type="ARBA" id="ARBA00000077"/>
    </source>
</evidence>
<dbReference type="GO" id="GO:0005737">
    <property type="term" value="C:cytoplasm"/>
    <property type="evidence" value="ECO:0007669"/>
    <property type="project" value="UniProtKB-SubCell"/>
</dbReference>
<keyword evidence="9 10" id="KW-0378">Hydrolase</keyword>
<comment type="catalytic activity">
    <reaction evidence="1 10 11">
        <text>Endonucleolytic cleavage to 5'-phosphomonoester.</text>
        <dbReference type="EC" id="3.1.26.4"/>
    </reaction>
</comment>
<evidence type="ECO:0000256" key="4">
    <source>
        <dbReference type="ARBA" id="ARBA00008378"/>
    </source>
</evidence>
<comment type="subcellular location">
    <subcellularLocation>
        <location evidence="3">Cytoplasm</location>
    </subcellularLocation>
</comment>
<dbReference type="GO" id="GO:0003723">
    <property type="term" value="F:RNA binding"/>
    <property type="evidence" value="ECO:0007669"/>
    <property type="project" value="UniProtKB-UniRule"/>
</dbReference>
<evidence type="ECO:0000256" key="2">
    <source>
        <dbReference type="ARBA" id="ARBA00004065"/>
    </source>
</evidence>
<dbReference type="InterPro" id="IPR001352">
    <property type="entry name" value="RNase_HII/HIII"/>
</dbReference>
<evidence type="ECO:0000313" key="14">
    <source>
        <dbReference type="Proteomes" id="UP000305457"/>
    </source>
</evidence>
<gene>
    <name evidence="13" type="ORF">FG904_02520</name>
</gene>
<dbReference type="InterPro" id="IPR036397">
    <property type="entry name" value="RNaseH_sf"/>
</dbReference>
<feature type="binding site" evidence="10">
    <location>
        <position position="126"/>
    </location>
    <ligand>
        <name>a divalent metal cation</name>
        <dbReference type="ChEBI" id="CHEBI:60240"/>
    </ligand>
</feature>
<name>A0A5B7XVM3_9MOLU</name>
<protein>
    <recommendedName>
        <fullName evidence="11">Ribonuclease</fullName>
        <ecNumber evidence="11">3.1.26.4</ecNumber>
    </recommendedName>
</protein>
<comment type="cofactor">
    <cofactor evidence="10">
        <name>Mn(2+)</name>
        <dbReference type="ChEBI" id="CHEBI:29035"/>
    </cofactor>
    <cofactor evidence="10">
        <name>Mg(2+)</name>
        <dbReference type="ChEBI" id="CHEBI:18420"/>
    </cofactor>
    <text evidence="10">Manganese or magnesium. Binds 1 divalent metal ion per monomer in the absence of substrate. May bind a second metal ion after substrate binding.</text>
</comment>
<dbReference type="Proteomes" id="UP000305457">
    <property type="component" value="Chromosome"/>
</dbReference>
<evidence type="ECO:0000256" key="11">
    <source>
        <dbReference type="RuleBase" id="RU003515"/>
    </source>
</evidence>
<evidence type="ECO:0000256" key="5">
    <source>
        <dbReference type="ARBA" id="ARBA00022490"/>
    </source>
</evidence>
<keyword evidence="8 10" id="KW-0255">Endonuclease</keyword>
<evidence type="ECO:0000256" key="9">
    <source>
        <dbReference type="ARBA" id="ARBA00022801"/>
    </source>
</evidence>
<evidence type="ECO:0000313" key="13">
    <source>
        <dbReference type="EMBL" id="QCZ36866.1"/>
    </source>
</evidence>
<accession>A0A5B7XVM3</accession>
<dbReference type="EMBL" id="CP040825">
    <property type="protein sequence ID" value="QCZ36866.1"/>
    <property type="molecule type" value="Genomic_DNA"/>
</dbReference>
<evidence type="ECO:0000256" key="3">
    <source>
        <dbReference type="ARBA" id="ARBA00004496"/>
    </source>
</evidence>
<evidence type="ECO:0000256" key="10">
    <source>
        <dbReference type="PROSITE-ProRule" id="PRU01319"/>
    </source>
</evidence>
<dbReference type="Gene3D" id="3.30.420.10">
    <property type="entry name" value="Ribonuclease H-like superfamily/Ribonuclease H"/>
    <property type="match status" value="1"/>
</dbReference>
<dbReference type="InterPro" id="IPR024567">
    <property type="entry name" value="RNase_HII/HIII_dom"/>
</dbReference>
<dbReference type="GO" id="GO:0043137">
    <property type="term" value="P:DNA replication, removal of RNA primer"/>
    <property type="evidence" value="ECO:0007669"/>
    <property type="project" value="TreeGrafter"/>
</dbReference>
<dbReference type="KEGG" id="mnh:FG904_02520"/>
<dbReference type="OrthoDB" id="9777935at2"/>
<organism evidence="13 14">
    <name type="scientific">Mycoplasma nasistruthionis</name>
    <dbReference type="NCBI Taxonomy" id="353852"/>
    <lineage>
        <taxon>Bacteria</taxon>
        <taxon>Bacillati</taxon>
        <taxon>Mycoplasmatota</taxon>
        <taxon>Mollicutes</taxon>
        <taxon>Mycoplasmataceae</taxon>
        <taxon>Mycoplasma</taxon>
    </lineage>
</organism>
<dbReference type="RefSeq" id="WP_139592347.1">
    <property type="nucleotide sequence ID" value="NZ_CP040825.1"/>
</dbReference>